<dbReference type="EMBL" id="CAAE01014756">
    <property type="protein sequence ID" value="CAG04976.1"/>
    <property type="molecule type" value="Genomic_DNA"/>
</dbReference>
<evidence type="ECO:0000313" key="2">
    <source>
        <dbReference type="EMBL" id="CAG04976.1"/>
    </source>
</evidence>
<evidence type="ECO:0000256" key="1">
    <source>
        <dbReference type="SAM" id="Phobius"/>
    </source>
</evidence>
<organism evidence="2">
    <name type="scientific">Tetraodon nigroviridis</name>
    <name type="common">Spotted green pufferfish</name>
    <name type="synonym">Chelonodon nigroviridis</name>
    <dbReference type="NCBI Taxonomy" id="99883"/>
    <lineage>
        <taxon>Eukaryota</taxon>
        <taxon>Metazoa</taxon>
        <taxon>Chordata</taxon>
        <taxon>Craniata</taxon>
        <taxon>Vertebrata</taxon>
        <taxon>Euteleostomi</taxon>
        <taxon>Actinopterygii</taxon>
        <taxon>Neopterygii</taxon>
        <taxon>Teleostei</taxon>
        <taxon>Neoteleostei</taxon>
        <taxon>Acanthomorphata</taxon>
        <taxon>Eupercaria</taxon>
        <taxon>Tetraodontiformes</taxon>
        <taxon>Tetradontoidea</taxon>
        <taxon>Tetraodontidae</taxon>
        <taxon>Tetraodon</taxon>
    </lineage>
</organism>
<feature type="transmembrane region" description="Helical" evidence="1">
    <location>
        <begin position="46"/>
        <end position="63"/>
    </location>
</feature>
<keyword evidence="1" id="KW-1133">Transmembrane helix</keyword>
<dbReference type="KEGG" id="tng:GSTEN00024848G001"/>
<comment type="caution">
    <text evidence="2">The sequence shown here is derived from an EMBL/GenBank/DDBJ whole genome shotgun (WGS) entry which is preliminary data.</text>
</comment>
<keyword evidence="1" id="KW-0812">Transmembrane</keyword>
<protein>
    <submittedName>
        <fullName evidence="2">(spotted green pufferfish) hypothetical protein</fullName>
    </submittedName>
</protein>
<proteinExistence type="predicted"/>
<keyword evidence="1" id="KW-0472">Membrane</keyword>
<gene>
    <name evidence="2" type="ORF">GSTENG00024848001</name>
</gene>
<reference evidence="2" key="1">
    <citation type="journal article" date="2004" name="Nature">
        <title>Genome duplication in the teleost fish Tetraodon nigroviridis reveals the early vertebrate proto-karyotype.</title>
        <authorList>
            <person name="Jaillon O."/>
            <person name="Aury J.-M."/>
            <person name="Brunet F."/>
            <person name="Petit J.-L."/>
            <person name="Stange-Thomann N."/>
            <person name="Mauceli E."/>
            <person name="Bouneau L."/>
            <person name="Fischer C."/>
            <person name="Ozouf-Costaz C."/>
            <person name="Bernot A."/>
            <person name="Nicaud S."/>
            <person name="Jaffe D."/>
            <person name="Fisher S."/>
            <person name="Lutfalla G."/>
            <person name="Dossat C."/>
            <person name="Segurens B."/>
            <person name="Dasilva C."/>
            <person name="Salanoubat M."/>
            <person name="Levy M."/>
            <person name="Boudet N."/>
            <person name="Castellano S."/>
            <person name="Anthouard V."/>
            <person name="Jubin C."/>
            <person name="Castelli V."/>
            <person name="Katinka M."/>
            <person name="Vacherie B."/>
            <person name="Biemont C."/>
            <person name="Skalli Z."/>
            <person name="Cattolico L."/>
            <person name="Poulain J."/>
            <person name="De Berardinis V."/>
            <person name="Cruaud C."/>
            <person name="Duprat S."/>
            <person name="Brottier P."/>
            <person name="Coutanceau J.-P."/>
            <person name="Gouzy J."/>
            <person name="Parra G."/>
            <person name="Lardier G."/>
            <person name="Chapple C."/>
            <person name="McKernan K.J."/>
            <person name="McEwan P."/>
            <person name="Bosak S."/>
            <person name="Kellis M."/>
            <person name="Volff J.-N."/>
            <person name="Guigo R."/>
            <person name="Zody M.C."/>
            <person name="Mesirov J."/>
            <person name="Lindblad-Toh K."/>
            <person name="Birren B."/>
            <person name="Nusbaum C."/>
            <person name="Kahn D."/>
            <person name="Robinson-Rechavi M."/>
            <person name="Laudet V."/>
            <person name="Schachter V."/>
            <person name="Quetier F."/>
            <person name="Saurin W."/>
            <person name="Scarpelli C."/>
            <person name="Wincker P."/>
            <person name="Lander E.S."/>
            <person name="Weissenbach J."/>
            <person name="Roest Crollius H."/>
        </authorList>
    </citation>
    <scope>NUCLEOTIDE SEQUENCE [LARGE SCALE GENOMIC DNA]</scope>
</reference>
<dbReference type="AlphaFoldDB" id="Q4S306"/>
<sequence length="66" mass="7499">MDITDQGAQMEPLLPTVRPDSHAAVVFVCKYISGFHIFTDRRRVRVLAYVISFLMIWGATSHQCTT</sequence>
<accession>Q4S306</accession>
<name>Q4S306_TETNG</name>
<reference evidence="2" key="2">
    <citation type="submission" date="2004-02" db="EMBL/GenBank/DDBJ databases">
        <authorList>
            <consortium name="Genoscope"/>
            <consortium name="Whitehead Institute Centre for Genome Research"/>
        </authorList>
    </citation>
    <scope>NUCLEOTIDE SEQUENCE</scope>
</reference>